<dbReference type="EMBL" id="JAZDQV010000004">
    <property type="protein sequence ID" value="MEE1877180.1"/>
    <property type="molecule type" value="Genomic_DNA"/>
</dbReference>
<dbReference type="Gene3D" id="2.60.40.10">
    <property type="entry name" value="Immunoglobulins"/>
    <property type="match status" value="1"/>
</dbReference>
<evidence type="ECO:0000313" key="1">
    <source>
        <dbReference type="EMBL" id="MEE1877180.1"/>
    </source>
</evidence>
<sequence length="218" mass="24639">MRAIFTVPDDLTPTYIGELVFEQSDGRYTVGAGDDFEREALQFEANYPSVTQKLSRGLVSPEPRPGTWLKMSGICAPDWKIGCTKNYWGVTPLLPSDGKKFASVDGLSPQFRWTPSADSTVTYDIVLYEAASFNDDGITRQFTEGRLVDYSQGLAEPQWTPNVALEPNRKYYWSVRARRKETVSTWSSYSYFNFFLIGFSSGYGQWFKFATPAASKSR</sequence>
<keyword evidence="2" id="KW-1185">Reference proteome</keyword>
<comment type="caution">
    <text evidence="1">The sequence shown here is derived from an EMBL/GenBank/DDBJ whole genome shotgun (WGS) entry which is preliminary data.</text>
</comment>
<dbReference type="RefSeq" id="WP_354144289.1">
    <property type="nucleotide sequence ID" value="NZ_JAZDQV010000004.1"/>
</dbReference>
<protein>
    <recommendedName>
        <fullName evidence="3">Fibronectin type-III domain-containing protein</fullName>
    </recommendedName>
</protein>
<proteinExistence type="predicted"/>
<evidence type="ECO:0008006" key="3">
    <source>
        <dbReference type="Google" id="ProtNLM"/>
    </source>
</evidence>
<organism evidence="1 2">
    <name type="scientific">Altererythrobacter litoralis</name>
    <dbReference type="NCBI Taxonomy" id="3113904"/>
    <lineage>
        <taxon>Bacteria</taxon>
        <taxon>Pseudomonadati</taxon>
        <taxon>Pseudomonadota</taxon>
        <taxon>Alphaproteobacteria</taxon>
        <taxon>Sphingomonadales</taxon>
        <taxon>Erythrobacteraceae</taxon>
        <taxon>Altererythrobacter</taxon>
    </lineage>
</organism>
<dbReference type="InterPro" id="IPR013783">
    <property type="entry name" value="Ig-like_fold"/>
</dbReference>
<accession>A0ABU7GEI7</accession>
<gene>
    <name evidence="1" type="ORF">VRS74_05720</name>
</gene>
<name>A0ABU7GEI7_9SPHN</name>
<evidence type="ECO:0000313" key="2">
    <source>
        <dbReference type="Proteomes" id="UP001343492"/>
    </source>
</evidence>
<dbReference type="Proteomes" id="UP001343492">
    <property type="component" value="Unassembled WGS sequence"/>
</dbReference>
<reference evidence="1 2" key="1">
    <citation type="submission" date="2024-01" db="EMBL/GenBank/DDBJ databases">
        <title>The genome sequence of Erythrobacteraceae sp. strain 1XM1-14.</title>
        <authorList>
            <person name="Liu Y."/>
        </authorList>
    </citation>
    <scope>NUCLEOTIDE SEQUENCE [LARGE SCALE GENOMIC DNA]</scope>
    <source>
        <strain evidence="1 2">1XM1-14</strain>
    </source>
</reference>